<evidence type="ECO:0000256" key="1">
    <source>
        <dbReference type="PROSITE-ProRule" id="PRU00047"/>
    </source>
</evidence>
<dbReference type="GO" id="GO:0003676">
    <property type="term" value="F:nucleic acid binding"/>
    <property type="evidence" value="ECO:0007669"/>
    <property type="project" value="InterPro"/>
</dbReference>
<evidence type="ECO:0000313" key="5">
    <source>
        <dbReference type="Proteomes" id="UP000077755"/>
    </source>
</evidence>
<dbReference type="InterPro" id="IPR025836">
    <property type="entry name" value="Zn_knuckle_CX2CX4HX4C"/>
</dbReference>
<gene>
    <name evidence="4" type="ORF">DCAR_0101638</name>
</gene>
<accession>A0AAF0W3L7</accession>
<dbReference type="InterPro" id="IPR001878">
    <property type="entry name" value="Znf_CCHC"/>
</dbReference>
<dbReference type="PANTHER" id="PTHR31286:SF178">
    <property type="entry name" value="DUF4283 DOMAIN-CONTAINING PROTEIN"/>
    <property type="match status" value="1"/>
</dbReference>
<evidence type="ECO:0000313" key="4">
    <source>
        <dbReference type="EMBL" id="WOG82474.1"/>
    </source>
</evidence>
<dbReference type="EMBL" id="CP093343">
    <property type="protein sequence ID" value="WOG82474.1"/>
    <property type="molecule type" value="Genomic_DNA"/>
</dbReference>
<proteinExistence type="predicted"/>
<keyword evidence="1" id="KW-0479">Metal-binding</keyword>
<dbReference type="PROSITE" id="PS50158">
    <property type="entry name" value="ZF_CCHC"/>
    <property type="match status" value="1"/>
</dbReference>
<evidence type="ECO:0000256" key="2">
    <source>
        <dbReference type="SAM" id="MobiDB-lite"/>
    </source>
</evidence>
<keyword evidence="1" id="KW-0862">Zinc</keyword>
<dbReference type="PANTHER" id="PTHR31286">
    <property type="entry name" value="GLYCINE-RICH CELL WALL STRUCTURAL PROTEIN 1.8-LIKE"/>
    <property type="match status" value="1"/>
</dbReference>
<keyword evidence="5" id="KW-1185">Reference proteome</keyword>
<sequence length="227" mass="25479">MLMGSPLVYLQNAKPYGELLGKQIANSMGEYLEFDPNYRRSFMRLRINLDSTKPLLRGKLLDLNNQKENLWISFQYERLIKFCYFCGKLDHMQKDCAALAEELEYGHTPAFQYNDSLKTAGLNYAKAAAVTIDQKSNNKKLAQRAIEASGARSNDHDSDTSLKRIKLGNTQDNGGFVANIQKRGEMEGASRNSQSTQKTAGETRGMIPNKKGTENVQNKGVGKRITE</sequence>
<dbReference type="GO" id="GO:0008270">
    <property type="term" value="F:zinc ion binding"/>
    <property type="evidence" value="ECO:0007669"/>
    <property type="project" value="UniProtKB-KW"/>
</dbReference>
<feature type="domain" description="CCHC-type" evidence="3">
    <location>
        <begin position="83"/>
        <end position="96"/>
    </location>
</feature>
<evidence type="ECO:0000259" key="3">
    <source>
        <dbReference type="PROSITE" id="PS50158"/>
    </source>
</evidence>
<reference evidence="4" key="2">
    <citation type="submission" date="2022-03" db="EMBL/GenBank/DDBJ databases">
        <title>Draft title - Genomic analysis of global carrot germplasm unveils the trajectory of domestication and the origin of high carotenoid orange carrot.</title>
        <authorList>
            <person name="Iorizzo M."/>
            <person name="Ellison S."/>
            <person name="Senalik D."/>
            <person name="Macko-Podgorni A."/>
            <person name="Grzebelus D."/>
            <person name="Bostan H."/>
            <person name="Rolling W."/>
            <person name="Curaba J."/>
            <person name="Simon P."/>
        </authorList>
    </citation>
    <scope>NUCLEOTIDE SEQUENCE</scope>
    <source>
        <tissue evidence="4">Leaf</tissue>
    </source>
</reference>
<reference evidence="4" key="1">
    <citation type="journal article" date="2016" name="Nat. Genet.">
        <title>A high-quality carrot genome assembly provides new insights into carotenoid accumulation and asterid genome evolution.</title>
        <authorList>
            <person name="Iorizzo M."/>
            <person name="Ellison S."/>
            <person name="Senalik D."/>
            <person name="Zeng P."/>
            <person name="Satapoomin P."/>
            <person name="Huang J."/>
            <person name="Bowman M."/>
            <person name="Iovene M."/>
            <person name="Sanseverino W."/>
            <person name="Cavagnaro P."/>
            <person name="Yildiz M."/>
            <person name="Macko-Podgorni A."/>
            <person name="Moranska E."/>
            <person name="Grzebelus E."/>
            <person name="Grzebelus D."/>
            <person name="Ashrafi H."/>
            <person name="Zheng Z."/>
            <person name="Cheng S."/>
            <person name="Spooner D."/>
            <person name="Van Deynze A."/>
            <person name="Simon P."/>
        </authorList>
    </citation>
    <scope>NUCLEOTIDE SEQUENCE</scope>
    <source>
        <tissue evidence="4">Leaf</tissue>
    </source>
</reference>
<dbReference type="Proteomes" id="UP000077755">
    <property type="component" value="Chromosome 1"/>
</dbReference>
<protein>
    <recommendedName>
        <fullName evidence="3">CCHC-type domain-containing protein</fullName>
    </recommendedName>
</protein>
<name>A0AAF0W3L7_DAUCS</name>
<keyword evidence="1" id="KW-0863">Zinc-finger</keyword>
<dbReference type="AlphaFoldDB" id="A0AAF0W3L7"/>
<dbReference type="Pfam" id="PF14392">
    <property type="entry name" value="zf-CCHC_4"/>
    <property type="match status" value="1"/>
</dbReference>
<organism evidence="4 5">
    <name type="scientific">Daucus carota subsp. sativus</name>
    <name type="common">Carrot</name>
    <dbReference type="NCBI Taxonomy" id="79200"/>
    <lineage>
        <taxon>Eukaryota</taxon>
        <taxon>Viridiplantae</taxon>
        <taxon>Streptophyta</taxon>
        <taxon>Embryophyta</taxon>
        <taxon>Tracheophyta</taxon>
        <taxon>Spermatophyta</taxon>
        <taxon>Magnoliopsida</taxon>
        <taxon>eudicotyledons</taxon>
        <taxon>Gunneridae</taxon>
        <taxon>Pentapetalae</taxon>
        <taxon>asterids</taxon>
        <taxon>campanulids</taxon>
        <taxon>Apiales</taxon>
        <taxon>Apiaceae</taxon>
        <taxon>Apioideae</taxon>
        <taxon>Scandiceae</taxon>
        <taxon>Daucinae</taxon>
        <taxon>Daucus</taxon>
        <taxon>Daucus sect. Daucus</taxon>
    </lineage>
</organism>
<feature type="compositionally biased region" description="Polar residues" evidence="2">
    <location>
        <begin position="190"/>
        <end position="200"/>
    </location>
</feature>
<feature type="region of interest" description="Disordered" evidence="2">
    <location>
        <begin position="184"/>
        <end position="227"/>
    </location>
</feature>
<dbReference type="InterPro" id="IPR040256">
    <property type="entry name" value="At4g02000-like"/>
</dbReference>